<reference evidence="2 3" key="1">
    <citation type="submission" date="2021-06" db="EMBL/GenBank/DDBJ databases">
        <title>Bacterium isolated from marine sediment.</title>
        <authorList>
            <person name="Zhu K.-L."/>
            <person name="Du Z.-J."/>
            <person name="Liang Q.-Y."/>
        </authorList>
    </citation>
    <scope>NUCLEOTIDE SEQUENCE [LARGE SCALE GENOMIC DNA]</scope>
    <source>
        <strain evidence="2 3">A346</strain>
    </source>
</reference>
<comment type="caution">
    <text evidence="2">The sequence shown here is derived from an EMBL/GenBank/DDBJ whole genome shotgun (WGS) entry which is preliminary data.</text>
</comment>
<keyword evidence="1" id="KW-1133">Transmembrane helix</keyword>
<feature type="transmembrane region" description="Helical" evidence="1">
    <location>
        <begin position="46"/>
        <end position="63"/>
    </location>
</feature>
<accession>A0ABS6MD09</accession>
<sequence length="118" mass="13418">MIKDIRTGLAFAGTLVVLIVSVALFTHFGALGTTDFNMTDLKSTLLPWRVAMYVLVVAAWKPISRFLSRPRVYPEDRTEEMLEKWDHLSDLLARSWWKVALFFAAFEVIIIQQVGMGA</sequence>
<proteinExistence type="predicted"/>
<gene>
    <name evidence="2" type="ORF">KTN04_12595</name>
</gene>
<organism evidence="2 3">
    <name type="scientific">Marinobacterium weihaiense</name>
    <dbReference type="NCBI Taxonomy" id="2851016"/>
    <lineage>
        <taxon>Bacteria</taxon>
        <taxon>Pseudomonadati</taxon>
        <taxon>Pseudomonadota</taxon>
        <taxon>Gammaproteobacteria</taxon>
        <taxon>Oceanospirillales</taxon>
        <taxon>Oceanospirillaceae</taxon>
        <taxon>Marinobacterium</taxon>
    </lineage>
</organism>
<name>A0ABS6MD09_9GAMM</name>
<keyword evidence="3" id="KW-1185">Reference proteome</keyword>
<dbReference type="RefSeq" id="WP_217335585.1">
    <property type="nucleotide sequence ID" value="NZ_JAHQZT010000017.1"/>
</dbReference>
<dbReference type="EMBL" id="JAHQZT010000017">
    <property type="protein sequence ID" value="MBV0934178.1"/>
    <property type="molecule type" value="Genomic_DNA"/>
</dbReference>
<keyword evidence="1" id="KW-0472">Membrane</keyword>
<feature type="transmembrane region" description="Helical" evidence="1">
    <location>
        <begin position="7"/>
        <end position="26"/>
    </location>
</feature>
<evidence type="ECO:0000313" key="2">
    <source>
        <dbReference type="EMBL" id="MBV0934178.1"/>
    </source>
</evidence>
<dbReference type="Proteomes" id="UP000755551">
    <property type="component" value="Unassembled WGS sequence"/>
</dbReference>
<keyword evidence="1" id="KW-0812">Transmembrane</keyword>
<evidence type="ECO:0000256" key="1">
    <source>
        <dbReference type="SAM" id="Phobius"/>
    </source>
</evidence>
<evidence type="ECO:0000313" key="3">
    <source>
        <dbReference type="Proteomes" id="UP000755551"/>
    </source>
</evidence>
<protein>
    <submittedName>
        <fullName evidence="2">Uncharacterized protein</fullName>
    </submittedName>
</protein>